<evidence type="ECO:0000313" key="3">
    <source>
        <dbReference type="Proteomes" id="UP000256337"/>
    </source>
</evidence>
<evidence type="ECO:0000313" key="1">
    <source>
        <dbReference type="EMBL" id="REH99091.1"/>
    </source>
</evidence>
<dbReference type="RefSeq" id="WP_115856074.1">
    <property type="nucleotide sequence ID" value="NZ_CAJUZQ010000006.1"/>
</dbReference>
<comment type="caution">
    <text evidence="1">The sequence shown here is derived from an EMBL/GenBank/DDBJ whole genome shotgun (WGS) entry which is preliminary data.</text>
</comment>
<protein>
    <submittedName>
        <fullName evidence="1">Uncharacterized protein</fullName>
    </submittedName>
</protein>
<name>A0A3E0IID9_9STAP</name>
<reference evidence="3 4" key="1">
    <citation type="journal article" date="2018" name="Vet. Microbiol.">
        <title>Characterisation of Staphylococcus felis isolated from cats using whole genome sequencing.</title>
        <authorList>
            <person name="Worthing K."/>
            <person name="Pang S."/>
            <person name="Trott D.J."/>
            <person name="Abraham S."/>
            <person name="Coombs G.W."/>
            <person name="Jordan D."/>
            <person name="McIntyre L."/>
            <person name="Davies M.R."/>
            <person name="Norris J."/>
        </authorList>
    </citation>
    <scope>NUCLEOTIDE SEQUENCE [LARGE SCALE GENOMIC DNA]</scope>
    <source>
        <strain evidence="2 3">F25</strain>
        <strain evidence="1 4">F9</strain>
    </source>
</reference>
<organism evidence="1 4">
    <name type="scientific">Staphylococcus felis</name>
    <dbReference type="NCBI Taxonomy" id="46127"/>
    <lineage>
        <taxon>Bacteria</taxon>
        <taxon>Bacillati</taxon>
        <taxon>Bacillota</taxon>
        <taxon>Bacilli</taxon>
        <taxon>Bacillales</taxon>
        <taxon>Staphylococcaceae</taxon>
        <taxon>Staphylococcus</taxon>
    </lineage>
</organism>
<evidence type="ECO:0000313" key="4">
    <source>
        <dbReference type="Proteomes" id="UP000256562"/>
    </source>
</evidence>
<accession>A0A3E0IID9</accession>
<dbReference type="Proteomes" id="UP000256337">
    <property type="component" value="Unassembled WGS sequence"/>
</dbReference>
<dbReference type="Proteomes" id="UP000256562">
    <property type="component" value="Unassembled WGS sequence"/>
</dbReference>
<evidence type="ECO:0000313" key="2">
    <source>
        <dbReference type="EMBL" id="REI19059.1"/>
    </source>
</evidence>
<proteinExistence type="predicted"/>
<dbReference type="EMBL" id="QKXQ01000118">
    <property type="protein sequence ID" value="REH99091.1"/>
    <property type="molecule type" value="Genomic_DNA"/>
</dbReference>
<dbReference type="EMBL" id="QKYD01000171">
    <property type="protein sequence ID" value="REI19059.1"/>
    <property type="molecule type" value="Genomic_DNA"/>
</dbReference>
<gene>
    <name evidence="2" type="ORF">DOS76_11790</name>
    <name evidence="1" type="ORF">DOS83_02775</name>
</gene>
<sequence>MVEVKDLQALKEANTENNEIIVTENIALEGEFVLQPGVTLKGQDATIEISGEGQLVGLSTDNTIENITLRTNKDTDAVYFDGTGAQGKYVLNNVTTYGAVTLIADDAKGDIQVDVENVDVVEANVTHKEEGPQGFGVTVIQGGITIWNRTPDIRFDAEVREVSVGREGEPVNGSGVFVSGTDDAKIYSKLITTNNVYTNGLLTQGVANRISGGVFTVTNAYVDRVENKGLTKTYGFNDMVLDNWGYVKEWVVRDEVQSEGTSGIGFVNFGDIDALDIQAPIRTKGTGARGINNYDGTIKKLDLDLIETHGDGAVGIQISKPVGRITVHKDIKTYGGTGESLVKGVIKQLSAIGISILDGAEVESLEVKGNVHTHGKDITPVQNEGTVRDGLKILGETLNKYE</sequence>
<dbReference type="OrthoDB" id="3661445at2"/>
<dbReference type="AlphaFoldDB" id="A0A3E0IID9"/>